<proteinExistence type="predicted"/>
<evidence type="ECO:0000313" key="1">
    <source>
        <dbReference type="EMBL" id="PZQ52809.1"/>
    </source>
</evidence>
<evidence type="ECO:0000313" key="2">
    <source>
        <dbReference type="Proteomes" id="UP000249082"/>
    </source>
</evidence>
<organism evidence="1 2">
    <name type="scientific">Novosphingobium pentaromativorans</name>
    <dbReference type="NCBI Taxonomy" id="205844"/>
    <lineage>
        <taxon>Bacteria</taxon>
        <taxon>Pseudomonadati</taxon>
        <taxon>Pseudomonadota</taxon>
        <taxon>Alphaproteobacteria</taxon>
        <taxon>Sphingomonadales</taxon>
        <taxon>Sphingomonadaceae</taxon>
        <taxon>Novosphingobium</taxon>
    </lineage>
</organism>
<dbReference type="InterPro" id="IPR019056">
    <property type="entry name" value="Phage_TAC_6"/>
</dbReference>
<name>A0A2W5NKM1_9SPHN</name>
<gene>
    <name evidence="1" type="ORF">DI555_19055</name>
</gene>
<dbReference type="EMBL" id="QFPX01000020">
    <property type="protein sequence ID" value="PZQ52809.1"/>
    <property type="molecule type" value="Genomic_DNA"/>
</dbReference>
<dbReference type="AlphaFoldDB" id="A0A2W5NKM1"/>
<reference evidence="1 2" key="1">
    <citation type="submission" date="2017-08" db="EMBL/GenBank/DDBJ databases">
        <title>Infants hospitalized years apart are colonized by the same room-sourced microbial strains.</title>
        <authorList>
            <person name="Brooks B."/>
            <person name="Olm M.R."/>
            <person name="Firek B.A."/>
            <person name="Baker R."/>
            <person name="Thomas B.C."/>
            <person name="Morowitz M.J."/>
            <person name="Banfield J.F."/>
        </authorList>
    </citation>
    <scope>NUCLEOTIDE SEQUENCE [LARGE SCALE GENOMIC DNA]</scope>
    <source>
        <strain evidence="1">S2_005_002_R2_33</strain>
    </source>
</reference>
<dbReference type="Pfam" id="PF09550">
    <property type="entry name" value="Phage_TAC_6"/>
    <property type="match status" value="1"/>
</dbReference>
<accession>A0A2W5NKM1</accession>
<sequence>MSEFAPAALLLCAHAARMLGWRPHEFWAATPAELAAALGLPLTGISAAEAPGLDRALLEKLMEQDNER</sequence>
<protein>
    <submittedName>
        <fullName evidence="1">Phage tail assembly chaperone</fullName>
    </submittedName>
</protein>
<comment type="caution">
    <text evidence="1">The sequence shown here is derived from an EMBL/GenBank/DDBJ whole genome shotgun (WGS) entry which is preliminary data.</text>
</comment>
<dbReference type="Proteomes" id="UP000249082">
    <property type="component" value="Unassembled WGS sequence"/>
</dbReference>